<organism evidence="1 2">
    <name type="scientific">Paenibacillus alvei</name>
    <name type="common">Bacillus alvei</name>
    <dbReference type="NCBI Taxonomy" id="44250"/>
    <lineage>
        <taxon>Bacteria</taxon>
        <taxon>Bacillati</taxon>
        <taxon>Bacillota</taxon>
        <taxon>Bacilli</taxon>
        <taxon>Bacillales</taxon>
        <taxon>Paenibacillaceae</taxon>
        <taxon>Paenibacillus</taxon>
    </lineage>
</organism>
<accession>A0ABT4GQU6</accession>
<reference evidence="1 2" key="1">
    <citation type="submission" date="2022-05" db="EMBL/GenBank/DDBJ databases">
        <title>Genome Sequencing of Bee-Associated Microbes.</title>
        <authorList>
            <person name="Dunlap C."/>
        </authorList>
    </citation>
    <scope>NUCLEOTIDE SEQUENCE [LARGE SCALE GENOMIC DNA]</scope>
    <source>
        <strain evidence="1 2">NRRL B-04010</strain>
    </source>
</reference>
<proteinExistence type="predicted"/>
<dbReference type="RefSeq" id="WP_268599782.1">
    <property type="nucleotide sequence ID" value="NZ_JAMDNP010000001.1"/>
</dbReference>
<keyword evidence="2" id="KW-1185">Reference proteome</keyword>
<dbReference type="EMBL" id="JAMDNP010000001">
    <property type="protein sequence ID" value="MCY9759062.1"/>
    <property type="molecule type" value="Genomic_DNA"/>
</dbReference>
<protein>
    <submittedName>
        <fullName evidence="1">Uncharacterized protein</fullName>
    </submittedName>
</protein>
<evidence type="ECO:0000313" key="2">
    <source>
        <dbReference type="Proteomes" id="UP001527181"/>
    </source>
</evidence>
<evidence type="ECO:0000313" key="1">
    <source>
        <dbReference type="EMBL" id="MCY9759062.1"/>
    </source>
</evidence>
<sequence length="285" mass="31586">MKINNPMISPKLYDSYGQSSRQMRTDTGIMNGVNHDSVEISPTGRQLAVGAIEHHVGSYYGNADIHDSLQRILEGKSPEIKKAVYTVIESNLAPGGSVPDDADRSALLELGLTQAKYIAQHYFSDDEGSELLSTFNNIAALSQKRADGTAAGTNPYRELTPKPAGAPDDYVNITDMMRRFAPESHQQMEDAISQGGDWFGVLMKFAQRIPQNKGWMDKYREEIAAAKQETPPVKVDSRFDKANMSGMGVFVKDIQQLLHQLPNADREILDRNIAYFAHMLGHPMA</sequence>
<comment type="caution">
    <text evidence="1">The sequence shown here is derived from an EMBL/GenBank/DDBJ whole genome shotgun (WGS) entry which is preliminary data.</text>
</comment>
<dbReference type="Proteomes" id="UP001527181">
    <property type="component" value="Unassembled WGS sequence"/>
</dbReference>
<name>A0ABT4GQU6_PAEAL</name>
<gene>
    <name evidence="1" type="ORF">M5X12_00605</name>
</gene>